<feature type="compositionally biased region" description="Basic and acidic residues" evidence="4">
    <location>
        <begin position="525"/>
        <end position="548"/>
    </location>
</feature>
<dbReference type="AlphaFoldDB" id="A0A1J8Q644"/>
<sequence length="744" mass="82528">MARLPIIDITPYVEANRDLTKCRATSDALHSACIEYGFFYLDISQYIDPSEPEELTRLAREFFALPQEDKNKIRLENQDYARGYQRLKQNVTNGKADNHEAIDLYKPVESPDKSKPLWGENQWPDIPGFQQKYDRWIEKMKNLGLILMEAMSVGLGMTTEEWMQLRAQVDDSFWVMRIIGYPPLPNDHDGFSCGAHKDYGCLTFLHADPTRSALQVFLRQSGTSVSDLNGLPAEHGTEEGIWINADPVPNCVVCNIGEMWEIWTNGLYKSTLHRVVHKGSNYRVSIPFFFEPNFTANVAPLPAALRLLSSQGNEPTSNDGKAHQPVVYGDFLLRKVGSNFATGTQLFARIHISVRTMSYESSVSRLPSQLKDLVVNAQVDVAKTDADKAEVTKWIEMVAEGEIVKPAALQDLETQLIPRTYIVSNYLTAADVALYGALHPVFSQLQPPQYHSTPALTRYFDHIQTRPSVVTAAQALAPAFSSVSFDLASAPPIERKADAPKKKEKAKVVAEQVESTAAVTPQKENVPEDKPKEKKEKKKDAAADNGSKKKEKVSTPATSKPVAEDAGEPVPSMIDMRVGHIVDVKKHPEADSLYIEQIDLGEDAGPRTVVSGLVNYIPIEDMRDKYLVCICNLKPANMRGVKSFAMVLAASSKDGKEGGVELIQPPPGSKPGERVYFEGPEYESAQPLAQMNPKKKIFETIQPGFTTLDTKEAAWINPVTKSIHRIRTKDGVCVAPNFIGASLS</sequence>
<evidence type="ECO:0000256" key="2">
    <source>
        <dbReference type="ARBA" id="ARBA00022884"/>
    </source>
</evidence>
<keyword evidence="2 3" id="KW-0694">RNA-binding</keyword>
<dbReference type="Gene3D" id="1.20.1050.10">
    <property type="match status" value="1"/>
</dbReference>
<evidence type="ECO:0000259" key="5">
    <source>
        <dbReference type="PROSITE" id="PS50405"/>
    </source>
</evidence>
<name>A0A1J8Q644_9AGAM</name>
<evidence type="ECO:0000259" key="6">
    <source>
        <dbReference type="PROSITE" id="PS50886"/>
    </source>
</evidence>
<dbReference type="Pfam" id="PF01588">
    <property type="entry name" value="tRNA_bind"/>
    <property type="match status" value="1"/>
</dbReference>
<dbReference type="InterPro" id="IPR026992">
    <property type="entry name" value="DIOX_N"/>
</dbReference>
<dbReference type="SUPFAM" id="SSF50249">
    <property type="entry name" value="Nucleic acid-binding proteins"/>
    <property type="match status" value="1"/>
</dbReference>
<dbReference type="CDD" id="cd02799">
    <property type="entry name" value="tRNA_bind_EMAP-II_like"/>
    <property type="match status" value="1"/>
</dbReference>
<feature type="domain" description="TRNA-binding" evidence="6">
    <location>
        <begin position="570"/>
        <end position="676"/>
    </location>
</feature>
<dbReference type="Gene3D" id="2.40.50.140">
    <property type="entry name" value="Nucleic acid-binding proteins"/>
    <property type="match status" value="1"/>
</dbReference>
<dbReference type="OrthoDB" id="288590at2759"/>
<reference evidence="8 9" key="1">
    <citation type="submission" date="2016-03" db="EMBL/GenBank/DDBJ databases">
        <title>Comparative genomics of the ectomycorrhizal sister species Rhizopogon vinicolor and Rhizopogon vesiculosus (Basidiomycota: Boletales) reveals a divergence of the mating type B locus.</title>
        <authorList>
            <person name="Mujic A.B."/>
            <person name="Kuo A."/>
            <person name="Tritt A."/>
            <person name="Lipzen A."/>
            <person name="Chen C."/>
            <person name="Johnson J."/>
            <person name="Sharma A."/>
            <person name="Barry K."/>
            <person name="Grigoriev I.V."/>
            <person name="Spatafora J.W."/>
        </authorList>
    </citation>
    <scope>NUCLEOTIDE SEQUENCE [LARGE SCALE GENOMIC DNA]</scope>
    <source>
        <strain evidence="8 9">AM-OR11-056</strain>
    </source>
</reference>
<feature type="region of interest" description="Disordered" evidence="4">
    <location>
        <begin position="496"/>
        <end position="570"/>
    </location>
</feature>
<dbReference type="PANTHER" id="PTHR11586:SF33">
    <property type="entry name" value="AMINOACYL TRNA SYNTHASE COMPLEX-INTERACTING MULTIFUNCTIONAL PROTEIN 1"/>
    <property type="match status" value="1"/>
</dbReference>
<dbReference type="PANTHER" id="PTHR11586">
    <property type="entry name" value="TRNA-AMINOACYLATION COFACTOR ARC1 FAMILY MEMBER"/>
    <property type="match status" value="1"/>
</dbReference>
<proteinExistence type="predicted"/>
<evidence type="ECO:0000256" key="3">
    <source>
        <dbReference type="PROSITE-ProRule" id="PRU00209"/>
    </source>
</evidence>
<dbReference type="InterPro" id="IPR053836">
    <property type="entry name" value="Arc1-like_N"/>
</dbReference>
<dbReference type="GO" id="GO:0017102">
    <property type="term" value="C:methionyl glutamyl tRNA synthetase complex"/>
    <property type="evidence" value="ECO:0007669"/>
    <property type="project" value="TreeGrafter"/>
</dbReference>
<dbReference type="InterPro" id="IPR044861">
    <property type="entry name" value="IPNS-like_FE2OG_OXY"/>
</dbReference>
<dbReference type="SUPFAM" id="SSF51197">
    <property type="entry name" value="Clavaminate synthase-like"/>
    <property type="match status" value="1"/>
</dbReference>
<evidence type="ECO:0008006" key="10">
    <source>
        <dbReference type="Google" id="ProtNLM"/>
    </source>
</evidence>
<dbReference type="STRING" id="180088.A0A1J8Q644"/>
<dbReference type="PROSITE" id="PS50886">
    <property type="entry name" value="TRBD"/>
    <property type="match status" value="1"/>
</dbReference>
<evidence type="ECO:0000256" key="1">
    <source>
        <dbReference type="ARBA" id="ARBA00022555"/>
    </source>
</evidence>
<dbReference type="EMBL" id="LVVM01006192">
    <property type="protein sequence ID" value="OJA08784.1"/>
    <property type="molecule type" value="Genomic_DNA"/>
</dbReference>
<dbReference type="Pfam" id="PF21972">
    <property type="entry name" value="Arc1p_N_like"/>
    <property type="match status" value="1"/>
</dbReference>
<evidence type="ECO:0000259" key="7">
    <source>
        <dbReference type="PROSITE" id="PS51471"/>
    </source>
</evidence>
<organism evidence="8 9">
    <name type="scientific">Rhizopogon vesiculosus</name>
    <dbReference type="NCBI Taxonomy" id="180088"/>
    <lineage>
        <taxon>Eukaryota</taxon>
        <taxon>Fungi</taxon>
        <taxon>Dikarya</taxon>
        <taxon>Basidiomycota</taxon>
        <taxon>Agaricomycotina</taxon>
        <taxon>Agaricomycetes</taxon>
        <taxon>Agaricomycetidae</taxon>
        <taxon>Boletales</taxon>
        <taxon>Suillineae</taxon>
        <taxon>Rhizopogonaceae</taxon>
        <taxon>Rhizopogon</taxon>
    </lineage>
</organism>
<comment type="caution">
    <text evidence="8">The sequence shown here is derived from an EMBL/GenBank/DDBJ whole genome shotgun (WGS) entry which is preliminary data.</text>
</comment>
<dbReference type="InterPro" id="IPR036282">
    <property type="entry name" value="Glutathione-S-Trfase_C_sf"/>
</dbReference>
<dbReference type="PROSITE" id="PS51471">
    <property type="entry name" value="FE2OG_OXY"/>
    <property type="match status" value="1"/>
</dbReference>
<dbReference type="Gene3D" id="2.60.120.330">
    <property type="entry name" value="B-lactam Antibiotic, Isopenicillin N Synthase, Chain"/>
    <property type="match status" value="1"/>
</dbReference>
<evidence type="ECO:0000256" key="4">
    <source>
        <dbReference type="SAM" id="MobiDB-lite"/>
    </source>
</evidence>
<evidence type="ECO:0000313" key="9">
    <source>
        <dbReference type="Proteomes" id="UP000183567"/>
    </source>
</evidence>
<keyword evidence="9" id="KW-1185">Reference proteome</keyword>
<dbReference type="InterPro" id="IPR002547">
    <property type="entry name" value="tRNA-bd_dom"/>
</dbReference>
<keyword evidence="1 3" id="KW-0820">tRNA-binding</keyword>
<dbReference type="InterPro" id="IPR010987">
    <property type="entry name" value="Glutathione-S-Trfase_C-like"/>
</dbReference>
<dbReference type="Proteomes" id="UP000183567">
    <property type="component" value="Unassembled WGS sequence"/>
</dbReference>
<dbReference type="SUPFAM" id="SSF47616">
    <property type="entry name" value="GST C-terminal domain-like"/>
    <property type="match status" value="1"/>
</dbReference>
<gene>
    <name evidence="8" type="ORF">AZE42_01313</name>
</gene>
<feature type="domain" description="Fe2OG dioxygenase" evidence="7">
    <location>
        <begin position="172"/>
        <end position="292"/>
    </location>
</feature>
<dbReference type="PROSITE" id="PS50405">
    <property type="entry name" value="GST_CTER"/>
    <property type="match status" value="1"/>
</dbReference>
<dbReference type="CDD" id="cd10289">
    <property type="entry name" value="GST_C_AaRS_like"/>
    <property type="match status" value="1"/>
</dbReference>
<dbReference type="GO" id="GO:0000049">
    <property type="term" value="F:tRNA binding"/>
    <property type="evidence" value="ECO:0007669"/>
    <property type="project" value="UniProtKB-UniRule"/>
</dbReference>
<dbReference type="InterPro" id="IPR051270">
    <property type="entry name" value="Tyrosine-tRNA_ligase_regulator"/>
</dbReference>
<evidence type="ECO:0000313" key="8">
    <source>
        <dbReference type="EMBL" id="OJA08784.1"/>
    </source>
</evidence>
<protein>
    <recommendedName>
        <fullName evidence="10">Fe2OG dioxygenase domain-containing protein</fullName>
    </recommendedName>
</protein>
<feature type="domain" description="GST C-terminal" evidence="5">
    <location>
        <begin position="356"/>
        <end position="493"/>
    </location>
</feature>
<dbReference type="Pfam" id="PF14226">
    <property type="entry name" value="DIOX_N"/>
    <property type="match status" value="1"/>
</dbReference>
<dbReference type="Pfam" id="PF03171">
    <property type="entry name" value="2OG-FeII_Oxy"/>
    <property type="match status" value="1"/>
</dbReference>
<dbReference type="InterPro" id="IPR012340">
    <property type="entry name" value="NA-bd_OB-fold"/>
</dbReference>
<dbReference type="InterPro" id="IPR005123">
    <property type="entry name" value="Oxoglu/Fe-dep_dioxygenase_dom"/>
</dbReference>
<dbReference type="InterPro" id="IPR027443">
    <property type="entry name" value="IPNS-like_sf"/>
</dbReference>
<accession>A0A1J8Q644</accession>